<accession>A0A437QL27</accession>
<sequence length="213" mass="23579">MSACFLLRRNVTKLVVRALWLGTALALTACVTVADRVPGRQDLIGEGKLEGRSVRPAISLEVRKPHSMDITLQFDDTDNYSAHYNYDPNIVAVTVEALSRYYDIVPPDRFVPRVVVEFERLYASGSCSTTWGSTSDCSQGVQFDALVKVSQGVRSAEPEKIVGHSTATEGGYLWLPNSFDPLHRKAAKQAFENFVNWVVVVIDEDLVSLQDAV</sequence>
<protein>
    <submittedName>
        <fullName evidence="2">Uncharacterized protein</fullName>
    </submittedName>
</protein>
<proteinExistence type="predicted"/>
<evidence type="ECO:0000313" key="3">
    <source>
        <dbReference type="Proteomes" id="UP000287447"/>
    </source>
</evidence>
<dbReference type="EMBL" id="SADE01000003">
    <property type="protein sequence ID" value="RVU35207.1"/>
    <property type="molecule type" value="Genomic_DNA"/>
</dbReference>
<gene>
    <name evidence="2" type="ORF">EOI86_20550</name>
</gene>
<dbReference type="Proteomes" id="UP000287447">
    <property type="component" value="Unassembled WGS sequence"/>
</dbReference>
<organism evidence="2 3">
    <name type="scientific">Hwanghaeella grinnelliae</name>
    <dbReference type="NCBI Taxonomy" id="2500179"/>
    <lineage>
        <taxon>Bacteria</taxon>
        <taxon>Pseudomonadati</taxon>
        <taxon>Pseudomonadota</taxon>
        <taxon>Alphaproteobacteria</taxon>
        <taxon>Rhodospirillales</taxon>
        <taxon>Rhodospirillaceae</taxon>
        <taxon>Hwanghaeella</taxon>
    </lineage>
</organism>
<name>A0A437QL27_9PROT</name>
<comment type="caution">
    <text evidence="2">The sequence shown here is derived from an EMBL/GenBank/DDBJ whole genome shotgun (WGS) entry which is preliminary data.</text>
</comment>
<keyword evidence="3" id="KW-1185">Reference proteome</keyword>
<evidence type="ECO:0000256" key="1">
    <source>
        <dbReference type="SAM" id="SignalP"/>
    </source>
</evidence>
<dbReference type="RefSeq" id="WP_127767528.1">
    <property type="nucleotide sequence ID" value="NZ_SADE01000003.1"/>
</dbReference>
<dbReference type="AlphaFoldDB" id="A0A437QL27"/>
<feature type="signal peptide" evidence="1">
    <location>
        <begin position="1"/>
        <end position="29"/>
    </location>
</feature>
<feature type="chain" id="PRO_5019019983" evidence="1">
    <location>
        <begin position="30"/>
        <end position="213"/>
    </location>
</feature>
<reference evidence="3" key="1">
    <citation type="submission" date="2019-01" db="EMBL/GenBank/DDBJ databases">
        <title>Gri0909 isolated from a small marine red alga.</title>
        <authorList>
            <person name="Kim J."/>
            <person name="Jeong S.E."/>
            <person name="Jeon C.O."/>
        </authorList>
    </citation>
    <scope>NUCLEOTIDE SEQUENCE [LARGE SCALE GENOMIC DNA]</scope>
    <source>
        <strain evidence="3">Gri0909</strain>
    </source>
</reference>
<evidence type="ECO:0000313" key="2">
    <source>
        <dbReference type="EMBL" id="RVU35207.1"/>
    </source>
</evidence>
<keyword evidence="1" id="KW-0732">Signal</keyword>